<dbReference type="InterPro" id="IPR000483">
    <property type="entry name" value="Cys-rich_flank_reg_C"/>
</dbReference>
<keyword evidence="12" id="KW-0967">Endosome</keyword>
<dbReference type="PANTHER" id="PTHR24365:SF524">
    <property type="entry name" value="TOLL-LIKE RECEPTOR 3"/>
    <property type="match status" value="1"/>
</dbReference>
<dbReference type="InterPro" id="IPR035897">
    <property type="entry name" value="Toll_tir_struct_dom_sf"/>
</dbReference>
<dbReference type="GO" id="GO:0090594">
    <property type="term" value="P:inflammatory response to wounding"/>
    <property type="evidence" value="ECO:0007669"/>
    <property type="project" value="UniProtKB-ARBA"/>
</dbReference>
<evidence type="ECO:0000256" key="6">
    <source>
        <dbReference type="ARBA" id="ARBA00022553"/>
    </source>
</evidence>
<dbReference type="GO" id="GO:0051607">
    <property type="term" value="P:defense response to virus"/>
    <property type="evidence" value="ECO:0007669"/>
    <property type="project" value="UniProtKB-ARBA"/>
</dbReference>
<evidence type="ECO:0000256" key="16">
    <source>
        <dbReference type="ARBA" id="ARBA00022884"/>
    </source>
</evidence>
<dbReference type="GO" id="GO:0035556">
    <property type="term" value="P:intracellular signal transduction"/>
    <property type="evidence" value="ECO:0007669"/>
    <property type="project" value="UniProtKB-ARBA"/>
</dbReference>
<dbReference type="PROSITE" id="PS50104">
    <property type="entry name" value="TIR"/>
    <property type="match status" value="1"/>
</dbReference>
<dbReference type="Pfam" id="PF01582">
    <property type="entry name" value="TIR"/>
    <property type="match status" value="1"/>
</dbReference>
<evidence type="ECO:0000256" key="15">
    <source>
        <dbReference type="ARBA" id="ARBA00022859"/>
    </source>
</evidence>
<keyword evidence="5" id="KW-1017">Isopeptide bond</keyword>
<evidence type="ECO:0000313" key="27">
    <source>
        <dbReference type="Proteomes" id="UP000261620"/>
    </source>
</evidence>
<keyword evidence="14" id="KW-0832">Ubl conjugation</keyword>
<dbReference type="GO" id="GO:0046330">
    <property type="term" value="P:positive regulation of JNK cascade"/>
    <property type="evidence" value="ECO:0007669"/>
    <property type="project" value="UniProtKB-ARBA"/>
</dbReference>
<evidence type="ECO:0000259" key="25">
    <source>
        <dbReference type="PROSITE" id="PS50104"/>
    </source>
</evidence>
<proteinExistence type="inferred from homology"/>
<dbReference type="GO" id="GO:0038187">
    <property type="term" value="F:pattern recognition receptor activity"/>
    <property type="evidence" value="ECO:0007669"/>
    <property type="project" value="UniProtKB-ARBA"/>
</dbReference>
<dbReference type="GO" id="GO:0002224">
    <property type="term" value="P:toll-like receptor signaling pathway"/>
    <property type="evidence" value="ECO:0007669"/>
    <property type="project" value="TreeGrafter"/>
</dbReference>
<evidence type="ECO:0000256" key="1">
    <source>
        <dbReference type="ARBA" id="ARBA00004115"/>
    </source>
</evidence>
<keyword evidence="21" id="KW-0325">Glycoprotein</keyword>
<dbReference type="InterPro" id="IPR001611">
    <property type="entry name" value="Leu-rich_rpt"/>
</dbReference>
<keyword evidence="11" id="KW-0677">Repeat</keyword>
<keyword evidence="9 24" id="KW-0812">Transmembrane</keyword>
<dbReference type="SMART" id="SM00369">
    <property type="entry name" value="LRR_TYP"/>
    <property type="match status" value="16"/>
</dbReference>
<evidence type="ECO:0000256" key="2">
    <source>
        <dbReference type="ARBA" id="ARBA00004412"/>
    </source>
</evidence>
<dbReference type="GO" id="GO:0032722">
    <property type="term" value="P:positive regulation of chemokine production"/>
    <property type="evidence" value="ECO:0007669"/>
    <property type="project" value="UniProtKB-ARBA"/>
</dbReference>
<evidence type="ECO:0000256" key="5">
    <source>
        <dbReference type="ARBA" id="ARBA00022499"/>
    </source>
</evidence>
<dbReference type="GO" id="GO:0005769">
    <property type="term" value="C:early endosome"/>
    <property type="evidence" value="ECO:0007669"/>
    <property type="project" value="UniProtKB-SubCell"/>
</dbReference>
<keyword evidence="17 24" id="KW-1133">Transmembrane helix</keyword>
<dbReference type="SMART" id="SM00082">
    <property type="entry name" value="LRRCT"/>
    <property type="match status" value="1"/>
</dbReference>
<dbReference type="FunFam" id="3.80.10.10:FF:000137">
    <property type="entry name" value="Toll-like receptor 3"/>
    <property type="match status" value="1"/>
</dbReference>
<dbReference type="SUPFAM" id="SSF52200">
    <property type="entry name" value="Toll/Interleukin receptor TIR domain"/>
    <property type="match status" value="1"/>
</dbReference>
<evidence type="ECO:0000256" key="9">
    <source>
        <dbReference type="ARBA" id="ARBA00022692"/>
    </source>
</evidence>
<evidence type="ECO:0000256" key="11">
    <source>
        <dbReference type="ARBA" id="ARBA00022737"/>
    </source>
</evidence>
<dbReference type="GO" id="GO:0004888">
    <property type="term" value="F:transmembrane signaling receptor activity"/>
    <property type="evidence" value="ECO:0007669"/>
    <property type="project" value="UniProtKB-ARBA"/>
</dbReference>
<keyword evidence="6" id="KW-0597">Phosphoprotein</keyword>
<name>A0A3Q3W8P1_MOLML</name>
<dbReference type="GO" id="GO:0032755">
    <property type="term" value="P:positive regulation of interleukin-6 production"/>
    <property type="evidence" value="ECO:0007669"/>
    <property type="project" value="UniProtKB-ARBA"/>
</dbReference>
<dbReference type="STRING" id="94237.ENSMMOP00000005004"/>
<dbReference type="AlphaFoldDB" id="A0A3Q3W8P1"/>
<evidence type="ECO:0000256" key="21">
    <source>
        <dbReference type="ARBA" id="ARBA00023180"/>
    </source>
</evidence>
<reference evidence="26" key="1">
    <citation type="submission" date="2025-08" db="UniProtKB">
        <authorList>
            <consortium name="Ensembl"/>
        </authorList>
    </citation>
    <scope>IDENTIFICATION</scope>
</reference>
<feature type="transmembrane region" description="Helical" evidence="24">
    <location>
        <begin position="720"/>
        <end position="739"/>
    </location>
</feature>
<dbReference type="InterPro" id="IPR000157">
    <property type="entry name" value="TIR_dom"/>
</dbReference>
<accession>A0A3Q3W8P1</accession>
<dbReference type="Gene3D" id="3.40.50.10140">
    <property type="entry name" value="Toll/interleukin-1 receptor homology (TIR) domain"/>
    <property type="match status" value="1"/>
</dbReference>
<keyword evidence="13" id="KW-0256">Endoplasmic reticulum</keyword>
<evidence type="ECO:0000256" key="22">
    <source>
        <dbReference type="ARBA" id="ARBA00023198"/>
    </source>
</evidence>
<evidence type="ECO:0000256" key="3">
    <source>
        <dbReference type="ARBA" id="ARBA00004608"/>
    </source>
</evidence>
<evidence type="ECO:0000256" key="12">
    <source>
        <dbReference type="ARBA" id="ARBA00022753"/>
    </source>
</evidence>
<comment type="subcellular location">
    <subcellularLocation>
        <location evidence="2">Early endosome</location>
    </subcellularLocation>
    <subcellularLocation>
        <location evidence="1">Endoplasmic reticulum membrane</location>
        <topology evidence="1">Single-pass type I membrane protein</topology>
    </subcellularLocation>
    <subcellularLocation>
        <location evidence="3">Endosome membrane</location>
    </subcellularLocation>
</comment>
<dbReference type="SUPFAM" id="SSF52058">
    <property type="entry name" value="L domain-like"/>
    <property type="match status" value="2"/>
</dbReference>
<dbReference type="Gene3D" id="3.80.10.10">
    <property type="entry name" value="Ribonuclease Inhibitor"/>
    <property type="match status" value="1"/>
</dbReference>
<evidence type="ECO:0000256" key="23">
    <source>
        <dbReference type="ARBA" id="ARBA00072834"/>
    </source>
</evidence>
<keyword evidence="8" id="KW-0433">Leucine-rich repeat</keyword>
<evidence type="ECO:0000256" key="7">
    <source>
        <dbReference type="ARBA" id="ARBA00022588"/>
    </source>
</evidence>
<keyword evidence="22" id="KW-0395">Inflammatory response</keyword>
<keyword evidence="20" id="KW-0675">Receptor</keyword>
<evidence type="ECO:0000256" key="13">
    <source>
        <dbReference type="ARBA" id="ARBA00022824"/>
    </source>
</evidence>
<dbReference type="GO" id="GO:0003723">
    <property type="term" value="F:RNA binding"/>
    <property type="evidence" value="ECO:0007669"/>
    <property type="project" value="UniProtKB-KW"/>
</dbReference>
<comment type="similarity">
    <text evidence="4">Belongs to the Toll-like receptor family.</text>
</comment>
<dbReference type="FunFam" id="3.40.50.10140:FF:000008">
    <property type="entry name" value="Toll-like receptor 3"/>
    <property type="match status" value="1"/>
</dbReference>
<dbReference type="GO" id="GO:0045087">
    <property type="term" value="P:innate immune response"/>
    <property type="evidence" value="ECO:0007669"/>
    <property type="project" value="UniProtKB-KW"/>
</dbReference>
<dbReference type="PROSITE" id="PS51450">
    <property type="entry name" value="LRR"/>
    <property type="match status" value="3"/>
</dbReference>
<dbReference type="Pfam" id="PF13855">
    <property type="entry name" value="LRR_8"/>
    <property type="match status" value="5"/>
</dbReference>
<dbReference type="SMART" id="SM00255">
    <property type="entry name" value="TIR"/>
    <property type="match status" value="1"/>
</dbReference>
<dbReference type="GO" id="GO:0032728">
    <property type="term" value="P:positive regulation of interferon-beta production"/>
    <property type="evidence" value="ECO:0007669"/>
    <property type="project" value="UniProtKB-ARBA"/>
</dbReference>
<feature type="domain" description="TIR" evidence="25">
    <location>
        <begin position="771"/>
        <end position="912"/>
    </location>
</feature>
<dbReference type="GO" id="GO:0005886">
    <property type="term" value="C:plasma membrane"/>
    <property type="evidence" value="ECO:0007669"/>
    <property type="project" value="UniProtKB-ARBA"/>
</dbReference>
<feature type="transmembrane region" description="Helical" evidence="24">
    <location>
        <begin position="7"/>
        <end position="29"/>
    </location>
</feature>
<evidence type="ECO:0000256" key="19">
    <source>
        <dbReference type="ARBA" id="ARBA00023157"/>
    </source>
</evidence>
<dbReference type="InterPro" id="IPR041015">
    <property type="entry name" value="TLR3_TMD"/>
</dbReference>
<keyword evidence="27" id="KW-1185">Reference proteome</keyword>
<evidence type="ECO:0000313" key="26">
    <source>
        <dbReference type="Ensembl" id="ENSMMOP00000005004.1"/>
    </source>
</evidence>
<keyword evidence="15" id="KW-0391">Immunity</keyword>
<dbReference type="GO" id="GO:0005789">
    <property type="term" value="C:endoplasmic reticulum membrane"/>
    <property type="evidence" value="ECO:0007669"/>
    <property type="project" value="UniProtKB-SubCell"/>
</dbReference>
<evidence type="ECO:0000256" key="14">
    <source>
        <dbReference type="ARBA" id="ARBA00022843"/>
    </source>
</evidence>
<evidence type="ECO:0000256" key="17">
    <source>
        <dbReference type="ARBA" id="ARBA00022989"/>
    </source>
</evidence>
<protein>
    <recommendedName>
        <fullName evidence="23">Toll-like receptor 3</fullName>
    </recommendedName>
</protein>
<dbReference type="GO" id="GO:0043123">
    <property type="term" value="P:positive regulation of canonical NF-kappaB signal transduction"/>
    <property type="evidence" value="ECO:0007669"/>
    <property type="project" value="UniProtKB-ARBA"/>
</dbReference>
<organism evidence="26 27">
    <name type="scientific">Mola mola</name>
    <name type="common">Ocean sunfish</name>
    <name type="synonym">Tetraodon mola</name>
    <dbReference type="NCBI Taxonomy" id="94237"/>
    <lineage>
        <taxon>Eukaryota</taxon>
        <taxon>Metazoa</taxon>
        <taxon>Chordata</taxon>
        <taxon>Craniata</taxon>
        <taxon>Vertebrata</taxon>
        <taxon>Euteleostomi</taxon>
        <taxon>Actinopterygii</taxon>
        <taxon>Neopterygii</taxon>
        <taxon>Teleostei</taxon>
        <taxon>Neoteleostei</taxon>
        <taxon>Acanthomorphata</taxon>
        <taxon>Eupercaria</taxon>
        <taxon>Tetraodontiformes</taxon>
        <taxon>Molidae</taxon>
        <taxon>Mola</taxon>
    </lineage>
</organism>
<keyword evidence="19" id="KW-1015">Disulfide bond</keyword>
<evidence type="ECO:0000256" key="10">
    <source>
        <dbReference type="ARBA" id="ARBA00022729"/>
    </source>
</evidence>
<reference evidence="26" key="2">
    <citation type="submission" date="2025-09" db="UniProtKB">
        <authorList>
            <consortium name="Ensembl"/>
        </authorList>
    </citation>
    <scope>IDENTIFICATION</scope>
</reference>
<dbReference type="Proteomes" id="UP000261620">
    <property type="component" value="Unplaced"/>
</dbReference>
<evidence type="ECO:0000256" key="4">
    <source>
        <dbReference type="ARBA" id="ARBA00009634"/>
    </source>
</evidence>
<dbReference type="GO" id="GO:0043330">
    <property type="term" value="P:response to exogenous dsRNA"/>
    <property type="evidence" value="ECO:0007669"/>
    <property type="project" value="UniProtKB-ARBA"/>
</dbReference>
<dbReference type="PANTHER" id="PTHR24365">
    <property type="entry name" value="TOLL-LIKE RECEPTOR"/>
    <property type="match status" value="1"/>
</dbReference>
<keyword evidence="18 24" id="KW-0472">Membrane</keyword>
<dbReference type="Pfam" id="PF17968">
    <property type="entry name" value="Tlr3_TMD"/>
    <property type="match status" value="1"/>
</dbReference>
<keyword evidence="16" id="KW-0694">RNA-binding</keyword>
<dbReference type="InterPro" id="IPR032675">
    <property type="entry name" value="LRR_dom_sf"/>
</dbReference>
<dbReference type="SMART" id="SM00365">
    <property type="entry name" value="LRR_SD22"/>
    <property type="match status" value="7"/>
</dbReference>
<keyword evidence="10" id="KW-0732">Signal</keyword>
<evidence type="ECO:0000256" key="20">
    <source>
        <dbReference type="ARBA" id="ARBA00023170"/>
    </source>
</evidence>
<evidence type="ECO:0000256" key="8">
    <source>
        <dbReference type="ARBA" id="ARBA00022614"/>
    </source>
</evidence>
<dbReference type="InterPro" id="IPR003591">
    <property type="entry name" value="Leu-rich_rpt_typical-subtyp"/>
</dbReference>
<evidence type="ECO:0000256" key="24">
    <source>
        <dbReference type="SAM" id="Phobius"/>
    </source>
</evidence>
<keyword evidence="7" id="KW-0399">Innate immunity</keyword>
<dbReference type="Ensembl" id="ENSMMOT00000005095.1">
    <property type="protein sequence ID" value="ENSMMOP00000005004.1"/>
    <property type="gene ID" value="ENSMMOG00000003992.1"/>
</dbReference>
<dbReference type="GO" id="GO:0010008">
    <property type="term" value="C:endosome membrane"/>
    <property type="evidence" value="ECO:0007669"/>
    <property type="project" value="UniProtKB-SubCell"/>
</dbReference>
<sequence>MWTFNLYIFLYFQVFKMITALIFMCYLMAGPRCCVSCQKTSCLVQDRRADCSHLSLKEVPPNLPSNLISLDMSHNRLLAVRPMSLAPYPGLQHLNISYNSIIKLDGGLCQTLPLLQTLNIQHNQVLSLKYEDLIHCTNLTQLTLASNKLRLQGEPFSALQSLKFLDVSKNKLQSAKLGSQPQLPNLVNLNLGLNDITTLKKDDFSFLNHSSFLEVLNLSSVSLKTLEHGCFKLISNLRTLIMDGSNIGTSVIVNLCSELSGTAINALSIRNTKLVSLTNTTFLGLKETNLTILDLSHNGMGTIGKGSFQWLPKLETLNLMDNNIKHLTKDTFQGLKSLKKLKLTKAVVKSHTSSTPIIDDFSFQPLSALESLMLNRTAAREITEHTFTGLTSLKELDMSWSSYTSLRNITNKTFASLAGSPLRTLNLTGTDITQINPGSFSSLGNLTILYLDSNFIRQTLSGREFEGLGQIQEIYMSLNFQKINLSSTSFGHLPNLRVLTLGKSLIATALNLDQSPFSPLSNLTILDLSNNNIANIRENTFKGLVNLKVLKLQHNNLARLWKSANLGGPVLFLKEVLNLKTLLMDSNGLDEVPEEALRGLKDLRQLSLANNLLNNLKDSIFDDLESLQALYLQRNMITNVRPEVFKTPLSNLTLLIMDKNPFDCTCESILWFVTWLNNTKVTKVPDLREQYLCNTPLHYFNRTIMDFEVLSCKDMTPFQALYIVSSTAIIMLIVSALLVRFHGWRIQFYWNIVINRTLGFSDATVKEGRGYEYDAYVIHAEKDSSWVERRMVPLENKNCKFCLEDRDSIPGMSQLESIVNNIRNSRKILFVVTESLLRDPWCRRFTAHQALHQVIEASRDSVVLVFLQDIHDYRLFRTLFLRRGMLRSCCVLHWPVHKERVPAFHQKLLIALGMTNRLQD</sequence>
<evidence type="ECO:0000256" key="18">
    <source>
        <dbReference type="ARBA" id="ARBA00023136"/>
    </source>
</evidence>